<accession>A0A072V7X0</accession>
<dbReference type="HOGENOM" id="CLU_2375980_0_0_1"/>
<evidence type="ECO:0000313" key="2">
    <source>
        <dbReference type="EnsemblPlants" id="KEH38159"/>
    </source>
</evidence>
<organism evidence="1 3">
    <name type="scientific">Medicago truncatula</name>
    <name type="common">Barrel medic</name>
    <name type="synonym">Medicago tribuloides</name>
    <dbReference type="NCBI Taxonomy" id="3880"/>
    <lineage>
        <taxon>Eukaryota</taxon>
        <taxon>Viridiplantae</taxon>
        <taxon>Streptophyta</taxon>
        <taxon>Embryophyta</taxon>
        <taxon>Tracheophyta</taxon>
        <taxon>Spermatophyta</taxon>
        <taxon>Magnoliopsida</taxon>
        <taxon>eudicotyledons</taxon>
        <taxon>Gunneridae</taxon>
        <taxon>Pentapetalae</taxon>
        <taxon>rosids</taxon>
        <taxon>fabids</taxon>
        <taxon>Fabales</taxon>
        <taxon>Fabaceae</taxon>
        <taxon>Papilionoideae</taxon>
        <taxon>50 kb inversion clade</taxon>
        <taxon>NPAAA clade</taxon>
        <taxon>Hologalegina</taxon>
        <taxon>IRL clade</taxon>
        <taxon>Trifolieae</taxon>
        <taxon>Medicago</taxon>
    </lineage>
</organism>
<dbReference type="PANTHER" id="PTHR34484:SF2">
    <property type="entry name" value="OS02G0832600 PROTEIN"/>
    <property type="match status" value="1"/>
</dbReference>
<dbReference type="Proteomes" id="UP000002051">
    <property type="component" value="Chromosome 2"/>
</dbReference>
<evidence type="ECO:0000313" key="1">
    <source>
        <dbReference type="EMBL" id="KEH38159.1"/>
    </source>
</evidence>
<proteinExistence type="predicted"/>
<reference evidence="1 3" key="1">
    <citation type="journal article" date="2011" name="Nature">
        <title>The Medicago genome provides insight into the evolution of rhizobial symbioses.</title>
        <authorList>
            <person name="Young N.D."/>
            <person name="Debelle F."/>
            <person name="Oldroyd G.E."/>
            <person name="Geurts R."/>
            <person name="Cannon S.B."/>
            <person name="Udvardi M.K."/>
            <person name="Benedito V.A."/>
            <person name="Mayer K.F."/>
            <person name="Gouzy J."/>
            <person name="Schoof H."/>
            <person name="Van de Peer Y."/>
            <person name="Proost S."/>
            <person name="Cook D.R."/>
            <person name="Meyers B.C."/>
            <person name="Spannagl M."/>
            <person name="Cheung F."/>
            <person name="De Mita S."/>
            <person name="Krishnakumar V."/>
            <person name="Gundlach H."/>
            <person name="Zhou S."/>
            <person name="Mudge J."/>
            <person name="Bharti A.K."/>
            <person name="Murray J.D."/>
            <person name="Naoumkina M.A."/>
            <person name="Rosen B."/>
            <person name="Silverstein K.A."/>
            <person name="Tang H."/>
            <person name="Rombauts S."/>
            <person name="Zhao P.X."/>
            <person name="Zhou P."/>
            <person name="Barbe V."/>
            <person name="Bardou P."/>
            <person name="Bechner M."/>
            <person name="Bellec A."/>
            <person name="Berger A."/>
            <person name="Berges H."/>
            <person name="Bidwell S."/>
            <person name="Bisseling T."/>
            <person name="Choisne N."/>
            <person name="Couloux A."/>
            <person name="Denny R."/>
            <person name="Deshpande S."/>
            <person name="Dai X."/>
            <person name="Doyle J.J."/>
            <person name="Dudez A.M."/>
            <person name="Farmer A.D."/>
            <person name="Fouteau S."/>
            <person name="Franken C."/>
            <person name="Gibelin C."/>
            <person name="Gish J."/>
            <person name="Goldstein S."/>
            <person name="Gonzalez A.J."/>
            <person name="Green P.J."/>
            <person name="Hallab A."/>
            <person name="Hartog M."/>
            <person name="Hua A."/>
            <person name="Humphray S.J."/>
            <person name="Jeong D.H."/>
            <person name="Jing Y."/>
            <person name="Jocker A."/>
            <person name="Kenton S.M."/>
            <person name="Kim D.J."/>
            <person name="Klee K."/>
            <person name="Lai H."/>
            <person name="Lang C."/>
            <person name="Lin S."/>
            <person name="Macmil S.L."/>
            <person name="Magdelenat G."/>
            <person name="Matthews L."/>
            <person name="McCorrison J."/>
            <person name="Monaghan E.L."/>
            <person name="Mun J.H."/>
            <person name="Najar F.Z."/>
            <person name="Nicholson C."/>
            <person name="Noirot C."/>
            <person name="O'Bleness M."/>
            <person name="Paule C.R."/>
            <person name="Poulain J."/>
            <person name="Prion F."/>
            <person name="Qin B."/>
            <person name="Qu C."/>
            <person name="Retzel E.F."/>
            <person name="Riddle C."/>
            <person name="Sallet E."/>
            <person name="Samain S."/>
            <person name="Samson N."/>
            <person name="Sanders I."/>
            <person name="Saurat O."/>
            <person name="Scarpelli C."/>
            <person name="Schiex T."/>
            <person name="Segurens B."/>
            <person name="Severin A.J."/>
            <person name="Sherrier D.J."/>
            <person name="Shi R."/>
            <person name="Sims S."/>
            <person name="Singer S.R."/>
            <person name="Sinharoy S."/>
            <person name="Sterck L."/>
            <person name="Viollet A."/>
            <person name="Wang B.B."/>
            <person name="Wang K."/>
            <person name="Wang M."/>
            <person name="Wang X."/>
            <person name="Warfsmann J."/>
            <person name="Weissenbach J."/>
            <person name="White D.D."/>
            <person name="White J.D."/>
            <person name="Wiley G.B."/>
            <person name="Wincker P."/>
            <person name="Xing Y."/>
            <person name="Yang L."/>
            <person name="Yao Z."/>
            <person name="Ying F."/>
            <person name="Zhai J."/>
            <person name="Zhou L."/>
            <person name="Zuber A."/>
            <person name="Denarie J."/>
            <person name="Dixon R.A."/>
            <person name="May G.D."/>
            <person name="Schwartz D.C."/>
            <person name="Rogers J."/>
            <person name="Quetier F."/>
            <person name="Town C.D."/>
            <person name="Roe B.A."/>
        </authorList>
    </citation>
    <scope>NUCLEOTIDE SEQUENCE [LARGE SCALE GENOMIC DNA]</scope>
    <source>
        <strain evidence="1">A17</strain>
        <strain evidence="2 3">cv. Jemalong A17</strain>
    </source>
</reference>
<dbReference type="EMBL" id="CM001218">
    <property type="protein sequence ID" value="KEH38159.1"/>
    <property type="molecule type" value="Genomic_DNA"/>
</dbReference>
<dbReference type="EnsemblPlants" id="KEH38159">
    <property type="protein sequence ID" value="KEH38159"/>
    <property type="gene ID" value="MTR_2g061370"/>
</dbReference>
<dbReference type="AlphaFoldDB" id="A0A072V7X0"/>
<gene>
    <name evidence="1" type="ordered locus">MTR_2g061370</name>
</gene>
<sequence length="95" mass="10716">MNCWKMNLLFKKKTPLVEILVELSDGGDDDGQFRILRQTSQKRRFPKVDRLSAPFAPRNTTSFIIRAKKFGGIASRVTICNDSGDPDDTNVVTID</sequence>
<reference evidence="1 3" key="2">
    <citation type="journal article" date="2014" name="BMC Genomics">
        <title>An improved genome release (version Mt4.0) for the model legume Medicago truncatula.</title>
        <authorList>
            <person name="Tang H."/>
            <person name="Krishnakumar V."/>
            <person name="Bidwell S."/>
            <person name="Rosen B."/>
            <person name="Chan A."/>
            <person name="Zhou S."/>
            <person name="Gentzbittel L."/>
            <person name="Childs K.L."/>
            <person name="Yandell M."/>
            <person name="Gundlach H."/>
            <person name="Mayer K.F."/>
            <person name="Schwartz D.C."/>
            <person name="Town C.D."/>
        </authorList>
    </citation>
    <scope>GENOME REANNOTATION</scope>
    <source>
        <strain evidence="1">A17</strain>
        <strain evidence="2 3">cv. Jemalong A17</strain>
    </source>
</reference>
<evidence type="ECO:0000313" key="3">
    <source>
        <dbReference type="Proteomes" id="UP000002051"/>
    </source>
</evidence>
<reference evidence="2" key="3">
    <citation type="submission" date="2015-04" db="UniProtKB">
        <authorList>
            <consortium name="EnsemblPlants"/>
        </authorList>
    </citation>
    <scope>IDENTIFICATION</scope>
    <source>
        <strain evidence="2">cv. Jemalong A17</strain>
    </source>
</reference>
<name>A0A072V7X0_MEDTR</name>
<protein>
    <submittedName>
        <fullName evidence="1 2">Uncharacterized protein</fullName>
    </submittedName>
</protein>
<keyword evidence="3" id="KW-1185">Reference proteome</keyword>
<dbReference type="PANTHER" id="PTHR34484">
    <property type="entry name" value="OS02G0832600 PROTEIN"/>
    <property type="match status" value="1"/>
</dbReference>